<dbReference type="Pfam" id="PF13730">
    <property type="entry name" value="HTH_36"/>
    <property type="match status" value="1"/>
</dbReference>
<dbReference type="Proteomes" id="UP000019270">
    <property type="component" value="Unassembled WGS sequence"/>
</dbReference>
<dbReference type="OrthoDB" id="2942361at2"/>
<evidence type="ECO:0008006" key="3">
    <source>
        <dbReference type="Google" id="ProtNLM"/>
    </source>
</evidence>
<comment type="caution">
    <text evidence="1">The sequence shown here is derived from an EMBL/GenBank/DDBJ whole genome shotgun (WGS) entry which is preliminary data.</text>
</comment>
<evidence type="ECO:0000313" key="1">
    <source>
        <dbReference type="EMBL" id="EWG08406.1"/>
    </source>
</evidence>
<dbReference type="PATRIC" id="fig|1307436.3.peg.5200"/>
<evidence type="ECO:0000313" key="2">
    <source>
        <dbReference type="Proteomes" id="UP000019270"/>
    </source>
</evidence>
<gene>
    <name evidence="1" type="ORF">PBF_24428</name>
</gene>
<name>W7KYI1_CYTFI</name>
<accession>W7KYI1</accession>
<dbReference type="eggNOG" id="ENOG5032P82">
    <property type="taxonomic scope" value="Bacteria"/>
</dbReference>
<dbReference type="EMBL" id="APVL01000045">
    <property type="protein sequence ID" value="EWG08406.1"/>
    <property type="molecule type" value="Genomic_DNA"/>
</dbReference>
<proteinExistence type="predicted"/>
<protein>
    <recommendedName>
        <fullName evidence="3">Helix-turn-helix domain-containing protein</fullName>
    </recommendedName>
</protein>
<organism evidence="1 2">
    <name type="scientific">Cytobacillus firmus DS1</name>
    <dbReference type="NCBI Taxonomy" id="1307436"/>
    <lineage>
        <taxon>Bacteria</taxon>
        <taxon>Bacillati</taxon>
        <taxon>Bacillota</taxon>
        <taxon>Bacilli</taxon>
        <taxon>Bacillales</taxon>
        <taxon>Bacillaceae</taxon>
        <taxon>Cytobacillus</taxon>
    </lineage>
</organism>
<sequence length="238" mass="28311">MKFFSEELNKKNKIFGEQREEYAAWRKELQEINKPFFMIPSDFKHIFLKDISGGALKLFLFLGFHSKYHTGESWYTIEQVGAFFKKDPRTVANWFKELEDKGLIFRGQKGIMMKANTFLKPYGFRFDEIETGVHSDYKHVLLDLEESLELDYKPVLGLFLNYSLKEYTFILVYQDGTEYPCSCFYNFDAETIRVLRVKLKKYNIPIDNYDIDSPIESSTNKQQALYNWLIKYLDEQSM</sequence>
<reference evidence="1 2" key="2">
    <citation type="journal article" date="2016" name="Sci. Rep.">
        <title>A novel serine protease, Sep1, from Bacillus firmus DS-1 has nematicidal activity and degrades multiple intestinal-associated nematode proteins.</title>
        <authorList>
            <person name="Geng C."/>
            <person name="Nie X."/>
            <person name="Tang Z."/>
            <person name="Zhang Y."/>
            <person name="Lin J."/>
            <person name="Sun M."/>
            <person name="Peng D."/>
        </authorList>
    </citation>
    <scope>NUCLEOTIDE SEQUENCE [LARGE SCALE GENOMIC DNA]</scope>
    <source>
        <strain evidence="1 2">DS1</strain>
    </source>
</reference>
<dbReference type="AlphaFoldDB" id="W7KYI1"/>
<reference evidence="2" key="1">
    <citation type="submission" date="2013-03" db="EMBL/GenBank/DDBJ databases">
        <title>Draft genome sequence of Bacillus firmus DS1.</title>
        <authorList>
            <person name="Peng D."/>
            <person name="Zhu L."/>
            <person name="Sun M."/>
        </authorList>
    </citation>
    <scope>NUCLEOTIDE SEQUENCE [LARGE SCALE GENOMIC DNA]</scope>
    <source>
        <strain evidence="2">DS1</strain>
    </source>
</reference>
<dbReference type="RefSeq" id="WP_035333527.1">
    <property type="nucleotide sequence ID" value="NZ_APVL01000045.1"/>
</dbReference>